<evidence type="ECO:0000256" key="2">
    <source>
        <dbReference type="ARBA" id="ARBA00022692"/>
    </source>
</evidence>
<feature type="transmembrane region" description="Helical" evidence="6">
    <location>
        <begin position="20"/>
        <end position="43"/>
    </location>
</feature>
<feature type="transmembrane region" description="Helical" evidence="6">
    <location>
        <begin position="129"/>
        <end position="149"/>
    </location>
</feature>
<comment type="subcellular location">
    <subcellularLocation>
        <location evidence="1">Cell membrane</location>
        <topology evidence="1">Multi-pass membrane protein</topology>
    </subcellularLocation>
</comment>
<feature type="region of interest" description="Disordered" evidence="5">
    <location>
        <begin position="534"/>
        <end position="560"/>
    </location>
</feature>
<evidence type="ECO:0000256" key="6">
    <source>
        <dbReference type="SAM" id="Phobius"/>
    </source>
</evidence>
<evidence type="ECO:0000313" key="9">
    <source>
        <dbReference type="Proteomes" id="UP000316196"/>
    </source>
</evidence>
<feature type="transmembrane region" description="Helical" evidence="6">
    <location>
        <begin position="55"/>
        <end position="73"/>
    </location>
</feature>
<feature type="transmembrane region" description="Helical" evidence="6">
    <location>
        <begin position="155"/>
        <end position="176"/>
    </location>
</feature>
<dbReference type="PANTHER" id="PTHR24222:SF0">
    <property type="entry name" value="ALKALINE PROTEASE SECRETION ATP-BINDING PROTEIN APRD"/>
    <property type="match status" value="1"/>
</dbReference>
<evidence type="ECO:0000256" key="5">
    <source>
        <dbReference type="SAM" id="MobiDB-lite"/>
    </source>
</evidence>
<organism evidence="8 9">
    <name type="scientific">Propioniferax innocua</name>
    <dbReference type="NCBI Taxonomy" id="1753"/>
    <lineage>
        <taxon>Bacteria</taxon>
        <taxon>Bacillati</taxon>
        <taxon>Actinomycetota</taxon>
        <taxon>Actinomycetes</taxon>
        <taxon>Propionibacteriales</taxon>
        <taxon>Propionibacteriaceae</taxon>
        <taxon>Propioniferax</taxon>
    </lineage>
</organism>
<dbReference type="SUPFAM" id="SSF90123">
    <property type="entry name" value="ABC transporter transmembrane region"/>
    <property type="match status" value="1"/>
</dbReference>
<dbReference type="AlphaFoldDB" id="A0A542ZCY0"/>
<dbReference type="GO" id="GO:0140359">
    <property type="term" value="F:ABC-type transporter activity"/>
    <property type="evidence" value="ECO:0007669"/>
    <property type="project" value="InterPro"/>
</dbReference>
<dbReference type="Pfam" id="PF00664">
    <property type="entry name" value="ABC_membrane"/>
    <property type="match status" value="1"/>
</dbReference>
<name>A0A542ZCY0_9ACTN</name>
<feature type="transmembrane region" description="Helical" evidence="6">
    <location>
        <begin position="263"/>
        <end position="281"/>
    </location>
</feature>
<dbReference type="Gene3D" id="1.20.1560.10">
    <property type="entry name" value="ABC transporter type 1, transmembrane domain"/>
    <property type="match status" value="1"/>
</dbReference>
<keyword evidence="4 6" id="KW-0472">Membrane</keyword>
<dbReference type="InterPro" id="IPR027417">
    <property type="entry name" value="P-loop_NTPase"/>
</dbReference>
<dbReference type="GO" id="GO:0005524">
    <property type="term" value="F:ATP binding"/>
    <property type="evidence" value="ECO:0007669"/>
    <property type="project" value="InterPro"/>
</dbReference>
<gene>
    <name evidence="8" type="ORF">FB460_2036</name>
</gene>
<dbReference type="InterPro" id="IPR039421">
    <property type="entry name" value="Type_1_exporter"/>
</dbReference>
<dbReference type="Gene3D" id="3.40.50.300">
    <property type="entry name" value="P-loop containing nucleotide triphosphate hydrolases"/>
    <property type="match status" value="1"/>
</dbReference>
<proteinExistence type="predicted"/>
<dbReference type="RefSeq" id="WP_170210043.1">
    <property type="nucleotide sequence ID" value="NZ_BAAAMD010000002.1"/>
</dbReference>
<sequence>MSGPDAGGLPPLFTGVRRAWLAVLVVLGLGQAAIGMAMAWAMIRLQESVDPSTSRWALLTMVLAAFAVGALRVNERVVAERLGQHYVREVRRELLRSVLTPGDSSSLGITVARTTNDLTSVRNWVAQGVAPMVVAVPLIAGVLVALTLLDWRLAAVALVPLALLAAGLMFWAREAYAKSRALRRTRGAMASRIAETVTASDAILAAGGGHRELRNLDEVSARVADRAVDRAGTLGLIRATGVVASTLVGMLVAAVGTLGHVDAAVIVAAMAIAAIAAPPIMDLGRVVEFRQSFLAARAVLAPTLQHAALRRAARVEHRDRSSELTVPDTDALVHIQLPELLERAVIARGGNRYVLQGDPAATELAVNRILGLALPPGHLTDHVRIAGLNIAEAESRETRELVGVARAGTAFERGRLLRAARYRRPDLDADAARDLLYRVGLPDSSLPEGHRTQLRRGGSPLTVDQRARLSLARALYGEPELLILDRIENDLSSSGKDMLVDLVCEYPGVVLLIGCEHVCAALDPEPVSVMHVDGDVRTDPTDWAEDEDASRPAASPHRAG</sequence>
<feature type="domain" description="ABC transmembrane type-1" evidence="7">
    <location>
        <begin position="21"/>
        <end position="292"/>
    </location>
</feature>
<evidence type="ECO:0000256" key="3">
    <source>
        <dbReference type="ARBA" id="ARBA00022989"/>
    </source>
</evidence>
<keyword evidence="9" id="KW-1185">Reference proteome</keyword>
<dbReference type="PANTHER" id="PTHR24222">
    <property type="entry name" value="ABC TRANSPORTER B FAMILY"/>
    <property type="match status" value="1"/>
</dbReference>
<dbReference type="InterPro" id="IPR011527">
    <property type="entry name" value="ABC1_TM_dom"/>
</dbReference>
<dbReference type="InterPro" id="IPR036640">
    <property type="entry name" value="ABC1_TM_sf"/>
</dbReference>
<feature type="transmembrane region" description="Helical" evidence="6">
    <location>
        <begin position="236"/>
        <end position="257"/>
    </location>
</feature>
<evidence type="ECO:0000256" key="4">
    <source>
        <dbReference type="ARBA" id="ARBA00023136"/>
    </source>
</evidence>
<dbReference type="SUPFAM" id="SSF52540">
    <property type="entry name" value="P-loop containing nucleoside triphosphate hydrolases"/>
    <property type="match status" value="1"/>
</dbReference>
<keyword evidence="3 6" id="KW-1133">Transmembrane helix</keyword>
<dbReference type="PROSITE" id="PS50929">
    <property type="entry name" value="ABC_TM1F"/>
    <property type="match status" value="1"/>
</dbReference>
<dbReference type="Proteomes" id="UP000316196">
    <property type="component" value="Unassembled WGS sequence"/>
</dbReference>
<evidence type="ECO:0000313" key="8">
    <source>
        <dbReference type="EMBL" id="TQL58182.1"/>
    </source>
</evidence>
<evidence type="ECO:0000256" key="1">
    <source>
        <dbReference type="ARBA" id="ARBA00004651"/>
    </source>
</evidence>
<protein>
    <submittedName>
        <fullName evidence="8">ABC-type multidrug transport system fused ATPase/permease subunit</fullName>
    </submittedName>
</protein>
<accession>A0A542ZCY0</accession>
<dbReference type="EMBL" id="VFOR01000002">
    <property type="protein sequence ID" value="TQL58182.1"/>
    <property type="molecule type" value="Genomic_DNA"/>
</dbReference>
<evidence type="ECO:0000259" key="7">
    <source>
        <dbReference type="PROSITE" id="PS50929"/>
    </source>
</evidence>
<comment type="caution">
    <text evidence="8">The sequence shown here is derived from an EMBL/GenBank/DDBJ whole genome shotgun (WGS) entry which is preliminary data.</text>
</comment>
<dbReference type="GO" id="GO:0005886">
    <property type="term" value="C:plasma membrane"/>
    <property type="evidence" value="ECO:0007669"/>
    <property type="project" value="UniProtKB-SubCell"/>
</dbReference>
<reference evidence="8 9" key="1">
    <citation type="submission" date="2019-06" db="EMBL/GenBank/DDBJ databases">
        <title>Sequencing the genomes of 1000 actinobacteria strains.</title>
        <authorList>
            <person name="Klenk H.-P."/>
        </authorList>
    </citation>
    <scope>NUCLEOTIDE SEQUENCE [LARGE SCALE GENOMIC DNA]</scope>
    <source>
        <strain evidence="8 9">DSM 8251</strain>
    </source>
</reference>
<keyword evidence="2 6" id="KW-0812">Transmembrane</keyword>